<dbReference type="NCBIfam" id="TIGR04256">
    <property type="entry name" value="GxxExxY"/>
    <property type="match status" value="1"/>
</dbReference>
<gene>
    <name evidence="1" type="ORF">CU669_05275</name>
</gene>
<dbReference type="Proteomes" id="UP000251075">
    <property type="component" value="Unassembled WGS sequence"/>
</dbReference>
<name>A0A364P0H2_9PROT</name>
<proteinExistence type="predicted"/>
<dbReference type="InterPro" id="IPR026350">
    <property type="entry name" value="GxxExxY"/>
</dbReference>
<evidence type="ECO:0000313" key="1">
    <source>
        <dbReference type="EMBL" id="RAU22803.1"/>
    </source>
</evidence>
<dbReference type="RefSeq" id="WP_112142786.1">
    <property type="nucleotide sequence ID" value="NZ_PGTO01000003.1"/>
</dbReference>
<evidence type="ECO:0000313" key="2">
    <source>
        <dbReference type="Proteomes" id="UP000251075"/>
    </source>
</evidence>
<dbReference type="AlphaFoldDB" id="A0A364P0H2"/>
<sequence>MIEVPNHLDSLAKDVVDGAFQAHRTLGPGLLESVYEQCLTRELAKRGLGVKRQVAVPVTYDGEVIDSALKLDLLVEDKIIVEIKAVEKIAPLHMAQLLTYLKLSGRRLGFLINFNVPLIRDGISRLAL</sequence>
<comment type="caution">
    <text evidence="1">The sequence shown here is derived from an EMBL/GenBank/DDBJ whole genome shotgun (WGS) entry which is preliminary data.</text>
</comment>
<dbReference type="EMBL" id="PGTO01000003">
    <property type="protein sequence ID" value="RAU22803.1"/>
    <property type="molecule type" value="Genomic_DNA"/>
</dbReference>
<organism evidence="1 2">
    <name type="scientific">Paramagnetospirillum kuznetsovii</name>
    <dbReference type="NCBI Taxonomy" id="2053833"/>
    <lineage>
        <taxon>Bacteria</taxon>
        <taxon>Pseudomonadati</taxon>
        <taxon>Pseudomonadota</taxon>
        <taxon>Alphaproteobacteria</taxon>
        <taxon>Rhodospirillales</taxon>
        <taxon>Magnetospirillaceae</taxon>
        <taxon>Paramagnetospirillum</taxon>
    </lineage>
</organism>
<accession>A0A364P0H2</accession>
<protein>
    <submittedName>
        <fullName evidence="1">GxxExxY protein</fullName>
    </submittedName>
</protein>
<keyword evidence="2" id="KW-1185">Reference proteome</keyword>
<dbReference type="OrthoDB" id="7172915at2"/>
<dbReference type="Pfam" id="PF13366">
    <property type="entry name" value="PDDEXK_3"/>
    <property type="match status" value="1"/>
</dbReference>
<reference evidence="1 2" key="1">
    <citation type="submission" date="2017-11" db="EMBL/GenBank/DDBJ databases">
        <title>Draft genome sequence of magnetotactic bacterium Magnetospirillum kuznetsovii LBB-42.</title>
        <authorList>
            <person name="Grouzdev D.S."/>
            <person name="Rysina M.S."/>
            <person name="Baslerov R.V."/>
            <person name="Koziaeva V."/>
        </authorList>
    </citation>
    <scope>NUCLEOTIDE SEQUENCE [LARGE SCALE GENOMIC DNA]</scope>
    <source>
        <strain evidence="1 2">LBB-42</strain>
    </source>
</reference>